<feature type="coiled-coil region" evidence="1">
    <location>
        <begin position="20"/>
        <end position="47"/>
    </location>
</feature>
<evidence type="ECO:0000256" key="1">
    <source>
        <dbReference type="SAM" id="Coils"/>
    </source>
</evidence>
<evidence type="ECO:0000313" key="3">
    <source>
        <dbReference type="Proteomes" id="UP000813824"/>
    </source>
</evidence>
<keyword evidence="3" id="KW-1185">Reference proteome</keyword>
<sequence>MATVEEAVGDLAPEEIWDLVQVFSNKLKAARAELDSVRKENERLRLGIAGEKSLHEHTQRKKISGDNEAEASLDNRTICTAGNCSSLEIVAELQETLHQEKPLLVKLHNYE</sequence>
<gene>
    <name evidence="2" type="ORF">BXZ70DRAFT_1012938</name>
</gene>
<accession>A0A8K0XKA6</accession>
<name>A0A8K0XKA6_9AGAR</name>
<proteinExistence type="predicted"/>
<protein>
    <submittedName>
        <fullName evidence="2">Uncharacterized protein</fullName>
    </submittedName>
</protein>
<dbReference type="AlphaFoldDB" id="A0A8K0XKA6"/>
<keyword evidence="1" id="KW-0175">Coiled coil</keyword>
<dbReference type="OrthoDB" id="10586845at2759"/>
<evidence type="ECO:0000313" key="2">
    <source>
        <dbReference type="EMBL" id="KAH8077376.1"/>
    </source>
</evidence>
<comment type="caution">
    <text evidence="2">The sequence shown here is derived from an EMBL/GenBank/DDBJ whole genome shotgun (WGS) entry which is preliminary data.</text>
</comment>
<dbReference type="Proteomes" id="UP000813824">
    <property type="component" value="Unassembled WGS sequence"/>
</dbReference>
<organism evidence="2 3">
    <name type="scientific">Cristinia sonorae</name>
    <dbReference type="NCBI Taxonomy" id="1940300"/>
    <lineage>
        <taxon>Eukaryota</taxon>
        <taxon>Fungi</taxon>
        <taxon>Dikarya</taxon>
        <taxon>Basidiomycota</taxon>
        <taxon>Agaricomycotina</taxon>
        <taxon>Agaricomycetes</taxon>
        <taxon>Agaricomycetidae</taxon>
        <taxon>Agaricales</taxon>
        <taxon>Pleurotineae</taxon>
        <taxon>Stephanosporaceae</taxon>
        <taxon>Cristinia</taxon>
    </lineage>
</organism>
<reference evidence="2" key="1">
    <citation type="journal article" date="2021" name="New Phytol.">
        <title>Evolutionary innovations through gain and loss of genes in the ectomycorrhizal Boletales.</title>
        <authorList>
            <person name="Wu G."/>
            <person name="Miyauchi S."/>
            <person name="Morin E."/>
            <person name="Kuo A."/>
            <person name="Drula E."/>
            <person name="Varga T."/>
            <person name="Kohler A."/>
            <person name="Feng B."/>
            <person name="Cao Y."/>
            <person name="Lipzen A."/>
            <person name="Daum C."/>
            <person name="Hundley H."/>
            <person name="Pangilinan J."/>
            <person name="Johnson J."/>
            <person name="Barry K."/>
            <person name="LaButti K."/>
            <person name="Ng V."/>
            <person name="Ahrendt S."/>
            <person name="Min B."/>
            <person name="Choi I.G."/>
            <person name="Park H."/>
            <person name="Plett J.M."/>
            <person name="Magnuson J."/>
            <person name="Spatafora J.W."/>
            <person name="Nagy L.G."/>
            <person name="Henrissat B."/>
            <person name="Grigoriev I.V."/>
            <person name="Yang Z.L."/>
            <person name="Xu J."/>
            <person name="Martin F.M."/>
        </authorList>
    </citation>
    <scope>NUCLEOTIDE SEQUENCE</scope>
    <source>
        <strain evidence="2">KKN 215</strain>
    </source>
</reference>
<dbReference type="EMBL" id="JAEVFJ010000064">
    <property type="protein sequence ID" value="KAH8077376.1"/>
    <property type="molecule type" value="Genomic_DNA"/>
</dbReference>